<sequence length="526" mass="55665">MLTWAIAIALGAAVAALGYIGTRPMPRGLLALRALGATLVAALLLNAPLAPPRPLAPWVALDASASWGTDTARWSRARATADSVLSAGADSLLLFGNAVRSAALLPERPTDPASRIGDLVELARAQGRPVIVVTDGALDDAERLTELPQGSAVLRPAPETSADVGLAPLEPPAGALIGDTVELPVLLRANALAGDVRERTLTLRLGGRELLRQAVDAPDAGGERELRLRFVVPALEGEQPLLLALDGADARADNDSIRSTLSISGAASVALISTAPDQDARFALALLRQTQRGAVRGYWRVAPGQWREGDALRPVGEDVVRRALGTASLVMLHGDTTYFGPARSRARGALVLMPSVGSSEEYYATGAGDSPLRAALTDLPFEELPPLRVGPSARGGLPALLVRRARRSDERAVVTLREGTPRTVTVTAGGFWRWRTRGGRAAQSFDAMWGSIFDWVAATTAPRRSEASSTALSREIMPRPLVPAGAVGSAPARDLSPRAREAWWLAALALLAFSAEWILRRRIGWR</sequence>
<reference evidence="2" key="1">
    <citation type="submission" date="2023-07" db="EMBL/GenBank/DDBJ databases">
        <authorList>
            <person name="Haufschild T."/>
            <person name="Kallscheuer N."/>
            <person name="Hammer J."/>
            <person name="Kohn T."/>
            <person name="Kabuu M."/>
            <person name="Jogler M."/>
            <person name="Wohfarth N."/>
            <person name="Heuer A."/>
            <person name="Rohde M."/>
            <person name="van Teeseling M.C.F."/>
            <person name="Jogler C."/>
        </authorList>
    </citation>
    <scope>NUCLEOTIDE SEQUENCE</scope>
    <source>
        <strain evidence="2">Strain 138</strain>
        <strain evidence="3">Strain 318</strain>
    </source>
</reference>
<keyword evidence="1" id="KW-0472">Membrane</keyword>
<accession>A0AA49JTX7</accession>
<feature type="transmembrane region" description="Helical" evidence="1">
    <location>
        <begin position="502"/>
        <end position="519"/>
    </location>
</feature>
<keyword evidence="4" id="KW-1185">Reference proteome</keyword>
<evidence type="ECO:0000313" key="2">
    <source>
        <dbReference type="EMBL" id="WKW12010.1"/>
    </source>
</evidence>
<name>A0AA49JTX7_9BACT</name>
<proteinExistence type="predicted"/>
<evidence type="ECO:0000313" key="4">
    <source>
        <dbReference type="Proteomes" id="UP001229955"/>
    </source>
</evidence>
<protein>
    <submittedName>
        <fullName evidence="2">Uncharacterized protein</fullName>
    </submittedName>
</protein>
<evidence type="ECO:0000256" key="1">
    <source>
        <dbReference type="SAM" id="Phobius"/>
    </source>
</evidence>
<dbReference type="KEGG" id="pspc:Strain318_001282"/>
<dbReference type="RefSeq" id="WP_367887688.1">
    <property type="nucleotide sequence ID" value="NZ_CP130612.1"/>
</dbReference>
<gene>
    <name evidence="2" type="ORF">Strain138_001282</name>
    <name evidence="3" type="ORF">Strain318_001282</name>
</gene>
<evidence type="ECO:0000313" key="3">
    <source>
        <dbReference type="EMBL" id="WKW14919.1"/>
    </source>
</evidence>
<dbReference type="Proteomes" id="UP001229955">
    <property type="component" value="Chromosome"/>
</dbReference>
<accession>A0AA49JZH5</accession>
<organism evidence="2">
    <name type="scientific">Pseudogemmatithrix spongiicola</name>
    <dbReference type="NCBI Taxonomy" id="3062599"/>
    <lineage>
        <taxon>Bacteria</taxon>
        <taxon>Pseudomonadati</taxon>
        <taxon>Gemmatimonadota</taxon>
        <taxon>Gemmatimonadia</taxon>
        <taxon>Gemmatimonadales</taxon>
        <taxon>Gemmatimonadaceae</taxon>
        <taxon>Pseudogemmatithrix</taxon>
    </lineage>
</organism>
<keyword evidence="1" id="KW-1133">Transmembrane helix</keyword>
<dbReference type="EMBL" id="CP130613">
    <property type="protein sequence ID" value="WKW14919.1"/>
    <property type="molecule type" value="Genomic_DNA"/>
</dbReference>
<keyword evidence="1" id="KW-0812">Transmembrane</keyword>
<dbReference type="AlphaFoldDB" id="A0AA49JTX7"/>
<dbReference type="EMBL" id="CP130612">
    <property type="protein sequence ID" value="WKW12010.1"/>
    <property type="molecule type" value="Genomic_DNA"/>
</dbReference>